<feature type="transmembrane region" description="Helical" evidence="1">
    <location>
        <begin position="157"/>
        <end position="174"/>
    </location>
</feature>
<evidence type="ECO:0000256" key="1">
    <source>
        <dbReference type="SAM" id="Phobius"/>
    </source>
</evidence>
<evidence type="ECO:0000313" key="2">
    <source>
        <dbReference type="EMBL" id="GGW86211.1"/>
    </source>
</evidence>
<comment type="caution">
    <text evidence="2">The sequence shown here is derived from an EMBL/GenBank/DDBJ whole genome shotgun (WGS) entry which is preliminary data.</text>
</comment>
<evidence type="ECO:0000313" key="3">
    <source>
        <dbReference type="Proteomes" id="UP000617743"/>
    </source>
</evidence>
<organism evidence="2 3">
    <name type="scientific">Streptomyces lomondensis</name>
    <dbReference type="NCBI Taxonomy" id="68229"/>
    <lineage>
        <taxon>Bacteria</taxon>
        <taxon>Bacillati</taxon>
        <taxon>Actinomycetota</taxon>
        <taxon>Actinomycetes</taxon>
        <taxon>Kitasatosporales</taxon>
        <taxon>Streptomycetaceae</taxon>
        <taxon>Streptomyces</taxon>
    </lineage>
</organism>
<keyword evidence="3" id="KW-1185">Reference proteome</keyword>
<feature type="transmembrane region" description="Helical" evidence="1">
    <location>
        <begin position="84"/>
        <end position="110"/>
    </location>
</feature>
<feature type="transmembrane region" description="Helical" evidence="1">
    <location>
        <begin position="51"/>
        <end position="72"/>
    </location>
</feature>
<keyword evidence="1" id="KW-0472">Membrane</keyword>
<protein>
    <recommendedName>
        <fullName evidence="4">DUF4386 family protein</fullName>
    </recommendedName>
</protein>
<accession>A0ABQ2WXI7</accession>
<sequence length="216" mass="22405">MRIAPLAGLVAVVLTLVGFLLLGDTPGYDATGSEVRAFYADHEVRTGVSLYLLVLAAVFFVFFAAHLAHVVRDVPAGGGWLHRVVLGGGLLLALGFLTGSALTLALVDLADEPTASGPALQALNTLNEDFFIPFVAGLGVMLLGAGLATVRAAVSPLPRWLAWAAVVIGVLVFVPWAGFFAFMAGGLWIAVTSVLLFLRPQDGAPAETVTAGAARR</sequence>
<keyword evidence="1" id="KW-1133">Transmembrane helix</keyword>
<dbReference type="Proteomes" id="UP000617743">
    <property type="component" value="Unassembled WGS sequence"/>
</dbReference>
<dbReference type="EMBL" id="BMWC01000001">
    <property type="protein sequence ID" value="GGW86211.1"/>
    <property type="molecule type" value="Genomic_DNA"/>
</dbReference>
<keyword evidence="1" id="KW-0812">Transmembrane</keyword>
<dbReference type="RefSeq" id="WP_190049218.1">
    <property type="nucleotide sequence ID" value="NZ_BMWC01000001.1"/>
</dbReference>
<name>A0ABQ2WXI7_9ACTN</name>
<evidence type="ECO:0008006" key="4">
    <source>
        <dbReference type="Google" id="ProtNLM"/>
    </source>
</evidence>
<gene>
    <name evidence="2" type="ORF">GCM10010383_14230</name>
</gene>
<feature type="transmembrane region" description="Helical" evidence="1">
    <location>
        <begin position="130"/>
        <end position="150"/>
    </location>
</feature>
<reference evidence="3" key="1">
    <citation type="journal article" date="2019" name="Int. J. Syst. Evol. Microbiol.">
        <title>The Global Catalogue of Microorganisms (GCM) 10K type strain sequencing project: providing services to taxonomists for standard genome sequencing and annotation.</title>
        <authorList>
            <consortium name="The Broad Institute Genomics Platform"/>
            <consortium name="The Broad Institute Genome Sequencing Center for Infectious Disease"/>
            <person name="Wu L."/>
            <person name="Ma J."/>
        </authorList>
    </citation>
    <scope>NUCLEOTIDE SEQUENCE [LARGE SCALE GENOMIC DNA]</scope>
    <source>
        <strain evidence="3">JCM 4866</strain>
    </source>
</reference>
<proteinExistence type="predicted"/>